<dbReference type="EMBL" id="CAJNOC010000443">
    <property type="protein sequence ID" value="CAF0762307.1"/>
    <property type="molecule type" value="Genomic_DNA"/>
</dbReference>
<sequence length="371" mass="44244">MDSKNDVQDIELVDIEDIVPIGGNSLFLCLARVLIYMTQKNPQLTNALNLCVNLSKNDLVSDINLQNLLRIRLCEYWLKNGIHFDEKKKQFSLSKDFNNYFNGNIYDFLLQVYQMSINNFSNNSLYKKYALGSLCKILKMRIYYKKSNGQWKCYSPNKRQINEKREISIENQNIIDLMEYLNTQTIYLQEFKHELSNQSLYVNKNIRFLLDKKLWLTNHHENSKICMKFSQFNDPTELKLYQDEYFLIDSKRIIQIFMSQLNDISLYEKVFCVFIYKVPVEIILKGYYPSNTDQTSFFYNKDKFSFEFSPEFNTIGKQILKLELFNNLDEGLFIKYMNYLWSDSNPGSKGKFNKEIVNKYFQRFISNLNLI</sequence>
<name>A0A813Q5H6_9BILA</name>
<comment type="caution">
    <text evidence="1">The sequence shown here is derived from an EMBL/GenBank/DDBJ whole genome shotgun (WGS) entry which is preliminary data.</text>
</comment>
<dbReference type="Proteomes" id="UP000663879">
    <property type="component" value="Unassembled WGS sequence"/>
</dbReference>
<gene>
    <name evidence="1" type="ORF">OXX778_LOCUS4499</name>
</gene>
<reference evidence="1" key="1">
    <citation type="submission" date="2021-02" db="EMBL/GenBank/DDBJ databases">
        <authorList>
            <person name="Nowell W R."/>
        </authorList>
    </citation>
    <scope>NUCLEOTIDE SEQUENCE</scope>
    <source>
        <strain evidence="1">Ploen Becks lab</strain>
    </source>
</reference>
<accession>A0A813Q5H6</accession>
<dbReference type="OrthoDB" id="10318600at2759"/>
<evidence type="ECO:0000313" key="2">
    <source>
        <dbReference type="Proteomes" id="UP000663879"/>
    </source>
</evidence>
<protein>
    <submittedName>
        <fullName evidence="1">Uncharacterized protein</fullName>
    </submittedName>
</protein>
<proteinExistence type="predicted"/>
<dbReference type="AlphaFoldDB" id="A0A813Q5H6"/>
<organism evidence="1 2">
    <name type="scientific">Brachionus calyciflorus</name>
    <dbReference type="NCBI Taxonomy" id="104777"/>
    <lineage>
        <taxon>Eukaryota</taxon>
        <taxon>Metazoa</taxon>
        <taxon>Spiralia</taxon>
        <taxon>Gnathifera</taxon>
        <taxon>Rotifera</taxon>
        <taxon>Eurotatoria</taxon>
        <taxon>Monogononta</taxon>
        <taxon>Pseudotrocha</taxon>
        <taxon>Ploima</taxon>
        <taxon>Brachionidae</taxon>
        <taxon>Brachionus</taxon>
    </lineage>
</organism>
<keyword evidence="2" id="KW-1185">Reference proteome</keyword>
<evidence type="ECO:0000313" key="1">
    <source>
        <dbReference type="EMBL" id="CAF0762307.1"/>
    </source>
</evidence>